<gene>
    <name evidence="3" type="ORF">IRI77_19715</name>
</gene>
<reference evidence="3 4" key="1">
    <citation type="submission" date="2020-10" db="EMBL/GenBank/DDBJ databases">
        <title>Complete genome sequence of Paludibaculum fermentans P105T, a facultatively anaerobic acidobacterium capable of dissimilatory Fe(III) reduction.</title>
        <authorList>
            <person name="Dedysh S.N."/>
            <person name="Beletsky A.V."/>
            <person name="Kulichevskaya I.S."/>
            <person name="Mardanov A.V."/>
            <person name="Ravin N.V."/>
        </authorList>
    </citation>
    <scope>NUCLEOTIDE SEQUENCE [LARGE SCALE GENOMIC DNA]</scope>
    <source>
        <strain evidence="3 4">P105</strain>
    </source>
</reference>
<evidence type="ECO:0000259" key="2">
    <source>
        <dbReference type="Pfam" id="PF13690"/>
    </source>
</evidence>
<sequence length="153" mass="16338">MATQSGITSVEDIELQQIVSSVFQLMMGVEVEQVDRAWSPQPDHLAATICLKGSWSGELMLETSPQSACRLTGLFLAMDPPGEVDDEVHDVLGEITNMIGGNYKCALAPGATISIPSVTPALERLPSLASSLADRKAFACADDVFWIVRVTSA</sequence>
<dbReference type="Gene3D" id="3.40.1550.10">
    <property type="entry name" value="CheC-like"/>
    <property type="match status" value="1"/>
</dbReference>
<dbReference type="SUPFAM" id="SSF103039">
    <property type="entry name" value="CheC-like"/>
    <property type="match status" value="1"/>
</dbReference>
<dbReference type="AlphaFoldDB" id="A0A7S7NK34"/>
<dbReference type="EMBL" id="CP063849">
    <property type="protein sequence ID" value="QOY85070.1"/>
    <property type="molecule type" value="Genomic_DNA"/>
</dbReference>
<dbReference type="InterPro" id="IPR038756">
    <property type="entry name" value="CheX-like"/>
</dbReference>
<dbReference type="PANTHER" id="PTHR39452:SF1">
    <property type="entry name" value="CHEY-P PHOSPHATASE CHEX"/>
    <property type="match status" value="1"/>
</dbReference>
<keyword evidence="4" id="KW-1185">Reference proteome</keyword>
<feature type="domain" description="Chemotaxis phosphatase CheX-like" evidence="2">
    <location>
        <begin position="46"/>
        <end position="119"/>
    </location>
</feature>
<dbReference type="InterPro" id="IPR028976">
    <property type="entry name" value="CheC-like_sf"/>
</dbReference>
<organism evidence="3 4">
    <name type="scientific">Paludibaculum fermentans</name>
    <dbReference type="NCBI Taxonomy" id="1473598"/>
    <lineage>
        <taxon>Bacteria</taxon>
        <taxon>Pseudomonadati</taxon>
        <taxon>Acidobacteriota</taxon>
        <taxon>Terriglobia</taxon>
        <taxon>Bryobacterales</taxon>
        <taxon>Bryobacteraceae</taxon>
        <taxon>Paludibaculum</taxon>
    </lineage>
</organism>
<dbReference type="InterPro" id="IPR028051">
    <property type="entry name" value="CheX-like_dom"/>
</dbReference>
<accession>A0A7S7NK34</accession>
<dbReference type="GO" id="GO:0006935">
    <property type="term" value="P:chemotaxis"/>
    <property type="evidence" value="ECO:0007669"/>
    <property type="project" value="UniProtKB-KW"/>
</dbReference>
<dbReference type="RefSeq" id="WP_194446740.1">
    <property type="nucleotide sequence ID" value="NZ_CP063849.1"/>
</dbReference>
<dbReference type="KEGG" id="pfer:IRI77_19715"/>
<evidence type="ECO:0000313" key="4">
    <source>
        <dbReference type="Proteomes" id="UP000593892"/>
    </source>
</evidence>
<dbReference type="Proteomes" id="UP000593892">
    <property type="component" value="Chromosome"/>
</dbReference>
<protein>
    <submittedName>
        <fullName evidence="3">Chemotaxis protein CheX</fullName>
    </submittedName>
</protein>
<keyword evidence="1" id="KW-0145">Chemotaxis</keyword>
<dbReference type="Pfam" id="PF13690">
    <property type="entry name" value="CheX"/>
    <property type="match status" value="1"/>
</dbReference>
<dbReference type="PANTHER" id="PTHR39452">
    <property type="entry name" value="CHEY-P PHOSPHATASE CHEX"/>
    <property type="match status" value="1"/>
</dbReference>
<evidence type="ECO:0000313" key="3">
    <source>
        <dbReference type="EMBL" id="QOY85070.1"/>
    </source>
</evidence>
<proteinExistence type="predicted"/>
<name>A0A7S7NK34_PALFE</name>
<evidence type="ECO:0000256" key="1">
    <source>
        <dbReference type="ARBA" id="ARBA00022500"/>
    </source>
</evidence>